<comment type="similarity">
    <text evidence="1 3">Belongs to the type-B carboxylesterase/lipase family.</text>
</comment>
<dbReference type="EMBL" id="JQ844213">
    <property type="protein sequence ID" value="AGS52825.1"/>
    <property type="molecule type" value="Genomic_DNA"/>
</dbReference>
<feature type="signal peptide" evidence="3">
    <location>
        <begin position="1"/>
        <end position="20"/>
    </location>
</feature>
<proteinExistence type="inferred from homology"/>
<dbReference type="PANTHER" id="PTHR43918">
    <property type="entry name" value="ACETYLCHOLINESTERASE"/>
    <property type="match status" value="1"/>
</dbReference>
<sequence>MSLVKYCCLLFVPLFFVACATKQSTESTPISSQVEVTGGIVEGVIQDDIASFKGIPFAAPPVGELRWKAPQPVVPWQDVKDASDFAPGPMQDTAFGASLGGPQEVSEDCLYLNVWTGAKNTGEKRPVMVWIYGGGFGIGMTSSPTYDGTNLAKKGVVLVSVAYRVGPMGFLAHPELSAESGSGSGAYGIQDQIAGLRWVQENITRFGGNPENVTIFGESAGGYSVSMLAASPSAGGLFHRAISESGGNMAPPRMTLKAAEEMGKAYLEQLGAKDIQAARALPAEVIQSATKGMGSFWPVPDNVTFPEKQYEAYEAGRFNDTPVLIGTNSDEGGLFVMQKTTPAGFADMVRKQYAAGADAILKAYPHSTEAEATRSAKDLFRESAFAWPTWAWAKLHSRNGKGKVFTYYFDHRTTASPDGANHAAELPFVFGNLGGAGGMGTSADDPKDKAMSELIMSYWVNFAGTGDPNGPGLPDWPAFTEADQKAMFFDNEPGARDYPNLDQLQAFDEYFSRLR</sequence>
<evidence type="ECO:0000256" key="3">
    <source>
        <dbReference type="RuleBase" id="RU361235"/>
    </source>
</evidence>
<dbReference type="SUPFAM" id="SSF53474">
    <property type="entry name" value="alpha/beta-Hydrolases"/>
    <property type="match status" value="1"/>
</dbReference>
<keyword evidence="3" id="KW-0732">Signal</keyword>
<dbReference type="InterPro" id="IPR019826">
    <property type="entry name" value="Carboxylesterase_B_AS"/>
</dbReference>
<dbReference type="InterPro" id="IPR029058">
    <property type="entry name" value="AB_hydrolase_fold"/>
</dbReference>
<dbReference type="PANTHER" id="PTHR43918:SF4">
    <property type="entry name" value="CARBOXYLIC ESTER HYDROLASE"/>
    <property type="match status" value="1"/>
</dbReference>
<dbReference type="PROSITE" id="PS00122">
    <property type="entry name" value="CARBOXYLESTERASE_B_1"/>
    <property type="match status" value="1"/>
</dbReference>
<dbReference type="Pfam" id="PF00135">
    <property type="entry name" value="COesterase"/>
    <property type="match status" value="1"/>
</dbReference>
<dbReference type="GO" id="GO:0052689">
    <property type="term" value="F:carboxylic ester hydrolase activity"/>
    <property type="evidence" value="ECO:0007669"/>
    <property type="project" value="TreeGrafter"/>
</dbReference>
<dbReference type="EC" id="3.1.1.-" evidence="3"/>
<dbReference type="AlphaFoldDB" id="A0A806KDY1"/>
<keyword evidence="2 3" id="KW-0378">Hydrolase</keyword>
<evidence type="ECO:0000313" key="5">
    <source>
        <dbReference type="EMBL" id="AGS52825.1"/>
    </source>
</evidence>
<organism evidence="5">
    <name type="scientific">uncultured bacterium contig00009</name>
    <dbReference type="NCBI Taxonomy" id="1181501"/>
    <lineage>
        <taxon>Bacteria</taxon>
        <taxon>environmental samples</taxon>
    </lineage>
</organism>
<dbReference type="Gene3D" id="3.40.50.1820">
    <property type="entry name" value="alpha/beta hydrolase"/>
    <property type="match status" value="1"/>
</dbReference>
<feature type="domain" description="Carboxylesterase type B" evidence="4">
    <location>
        <begin position="32"/>
        <end position="500"/>
    </location>
</feature>
<accession>A0A806KDY1</accession>
<dbReference type="PROSITE" id="PS51257">
    <property type="entry name" value="PROKAR_LIPOPROTEIN"/>
    <property type="match status" value="1"/>
</dbReference>
<evidence type="ECO:0000256" key="2">
    <source>
        <dbReference type="ARBA" id="ARBA00022801"/>
    </source>
</evidence>
<reference evidence="5" key="1">
    <citation type="submission" date="2012-03" db="EMBL/GenBank/DDBJ databases">
        <title>Functional metagenomics reveals considerable lignocellulase gene clusters in the gut microbiome of a wood-feeding higher termite.</title>
        <authorList>
            <person name="Liu N."/>
        </authorList>
    </citation>
    <scope>NUCLEOTIDE SEQUENCE</scope>
</reference>
<evidence type="ECO:0000259" key="4">
    <source>
        <dbReference type="Pfam" id="PF00135"/>
    </source>
</evidence>
<feature type="chain" id="PRO_5033104214" description="Carboxylic ester hydrolase" evidence="3">
    <location>
        <begin position="21"/>
        <end position="515"/>
    </location>
</feature>
<dbReference type="InterPro" id="IPR050654">
    <property type="entry name" value="AChE-related_enzymes"/>
</dbReference>
<dbReference type="InterPro" id="IPR002018">
    <property type="entry name" value="CarbesteraseB"/>
</dbReference>
<name>A0A806KDY1_9BACT</name>
<protein>
    <recommendedName>
        <fullName evidence="3">Carboxylic ester hydrolase</fullName>
        <ecNumber evidence="3">3.1.1.-</ecNumber>
    </recommendedName>
</protein>
<evidence type="ECO:0000256" key="1">
    <source>
        <dbReference type="ARBA" id="ARBA00005964"/>
    </source>
</evidence>